<feature type="domain" description="Nitroreductase" evidence="3">
    <location>
        <begin position="74"/>
        <end position="153"/>
    </location>
</feature>
<gene>
    <name evidence="4" type="ORF">H9754_12660</name>
</gene>
<evidence type="ECO:0000256" key="1">
    <source>
        <dbReference type="ARBA" id="ARBA00007118"/>
    </source>
</evidence>
<accession>A0A9D2PK35</accession>
<dbReference type="InterPro" id="IPR029479">
    <property type="entry name" value="Nitroreductase"/>
</dbReference>
<feature type="domain" description="Nitroreductase" evidence="3">
    <location>
        <begin position="9"/>
        <end position="68"/>
    </location>
</feature>
<dbReference type="PANTHER" id="PTHR43673">
    <property type="entry name" value="NAD(P)H NITROREDUCTASE YDGI-RELATED"/>
    <property type="match status" value="1"/>
</dbReference>
<dbReference type="InterPro" id="IPR000415">
    <property type="entry name" value="Nitroreductase-like"/>
</dbReference>
<reference evidence="4" key="1">
    <citation type="journal article" date="2021" name="PeerJ">
        <title>Extensive microbial diversity within the chicken gut microbiome revealed by metagenomics and culture.</title>
        <authorList>
            <person name="Gilroy R."/>
            <person name="Ravi A."/>
            <person name="Getino M."/>
            <person name="Pursley I."/>
            <person name="Horton D.L."/>
            <person name="Alikhan N.F."/>
            <person name="Baker D."/>
            <person name="Gharbi K."/>
            <person name="Hall N."/>
            <person name="Watson M."/>
            <person name="Adriaenssens E.M."/>
            <person name="Foster-Nyarko E."/>
            <person name="Jarju S."/>
            <person name="Secka A."/>
            <person name="Antonio M."/>
            <person name="Oren A."/>
            <person name="Chaudhuri R.R."/>
            <person name="La Ragione R."/>
            <person name="Hildebrand F."/>
            <person name="Pallen M.J."/>
        </authorList>
    </citation>
    <scope>NUCLEOTIDE SEQUENCE</scope>
    <source>
        <strain evidence="4">ChiSjej3B21-8574</strain>
    </source>
</reference>
<dbReference type="PANTHER" id="PTHR43673:SF10">
    <property type="entry name" value="NADH DEHYDROGENASE_NAD(P)H NITROREDUCTASE XCC3605-RELATED"/>
    <property type="match status" value="1"/>
</dbReference>
<protein>
    <submittedName>
        <fullName evidence="4">Nitroreductase</fullName>
    </submittedName>
</protein>
<evidence type="ECO:0000313" key="5">
    <source>
        <dbReference type="Proteomes" id="UP000823904"/>
    </source>
</evidence>
<dbReference type="SUPFAM" id="SSF55469">
    <property type="entry name" value="FMN-dependent nitroreductase-like"/>
    <property type="match status" value="1"/>
</dbReference>
<dbReference type="Proteomes" id="UP000823904">
    <property type="component" value="Unassembled WGS sequence"/>
</dbReference>
<evidence type="ECO:0000313" key="4">
    <source>
        <dbReference type="EMBL" id="HJC51397.1"/>
    </source>
</evidence>
<organism evidence="4 5">
    <name type="scientific">Candidatus Anaerostipes avistercoris</name>
    <dbReference type="NCBI Taxonomy" id="2838462"/>
    <lineage>
        <taxon>Bacteria</taxon>
        <taxon>Bacillati</taxon>
        <taxon>Bacillota</taxon>
        <taxon>Clostridia</taxon>
        <taxon>Lachnospirales</taxon>
        <taxon>Lachnospiraceae</taxon>
        <taxon>Anaerostipes</taxon>
    </lineage>
</organism>
<comment type="caution">
    <text evidence="4">The sequence shown here is derived from an EMBL/GenBank/DDBJ whole genome shotgun (WGS) entry which is preliminary data.</text>
</comment>
<name>A0A9D2PK35_9FIRM</name>
<evidence type="ECO:0000259" key="3">
    <source>
        <dbReference type="Pfam" id="PF00881"/>
    </source>
</evidence>
<dbReference type="EMBL" id="DWWD01000046">
    <property type="protein sequence ID" value="HJC51397.1"/>
    <property type="molecule type" value="Genomic_DNA"/>
</dbReference>
<dbReference type="Gene3D" id="3.40.109.10">
    <property type="entry name" value="NADH Oxidase"/>
    <property type="match status" value="1"/>
</dbReference>
<sequence>MVNETLEVLKTRRSIRKYKDTQIPDNLLNEILEAGTYAACGMGKQASMMAVVQDPELVTKLSKMNAEIMGTDSDPFYGAPTVVVVFSDTKRPTHVEDGSLVMGNLLNAAHAVGIDSCWIHRAREVFETEEGKKLKKEWGIPEDYIGVGNCILGYRDCEYPEAAPRKEDYIIRAGR</sequence>
<evidence type="ECO:0000256" key="2">
    <source>
        <dbReference type="ARBA" id="ARBA00023002"/>
    </source>
</evidence>
<dbReference type="CDD" id="cd02136">
    <property type="entry name" value="PnbA_NfnB-like"/>
    <property type="match status" value="1"/>
</dbReference>
<dbReference type="Pfam" id="PF00881">
    <property type="entry name" value="Nitroreductase"/>
    <property type="match status" value="2"/>
</dbReference>
<reference evidence="4" key="2">
    <citation type="submission" date="2021-04" db="EMBL/GenBank/DDBJ databases">
        <authorList>
            <person name="Gilroy R."/>
        </authorList>
    </citation>
    <scope>NUCLEOTIDE SEQUENCE</scope>
    <source>
        <strain evidence="4">ChiSjej3B21-8574</strain>
    </source>
</reference>
<comment type="similarity">
    <text evidence="1">Belongs to the nitroreductase family.</text>
</comment>
<dbReference type="AlphaFoldDB" id="A0A9D2PK35"/>
<proteinExistence type="inferred from homology"/>
<keyword evidence="2" id="KW-0560">Oxidoreductase</keyword>
<dbReference type="GO" id="GO:0016491">
    <property type="term" value="F:oxidoreductase activity"/>
    <property type="evidence" value="ECO:0007669"/>
    <property type="project" value="UniProtKB-KW"/>
</dbReference>